<dbReference type="WBParaSite" id="maker-unitig_21120-snap-gene-0.3-mRNA-1">
    <property type="protein sequence ID" value="maker-unitig_21120-snap-gene-0.3-mRNA-1"/>
    <property type="gene ID" value="maker-unitig_21120-snap-gene-0.3"/>
</dbReference>
<sequence>RRLRRLRPAVGSEFLEPEFTEFDLPPFFAAPRRRRPPGASAGAVDAAFVKFVAASVLFRMIRWARTWTCRPRPPAAATAGCATCSPCASARAPGGAHAAAALRTPATPSCPDVGKLLTELAKLRKIVGMFTDSQVTGWSSRTCDC</sequence>
<proteinExistence type="predicted"/>
<name>A0A1I8F5D1_9PLAT</name>
<protein>
    <submittedName>
        <fullName evidence="2">Os01g0778700 protein</fullName>
    </submittedName>
</protein>
<keyword evidence="1" id="KW-1185">Reference proteome</keyword>
<dbReference type="Proteomes" id="UP000095280">
    <property type="component" value="Unplaced"/>
</dbReference>
<accession>A0A1I8F5D1</accession>
<reference evidence="2" key="1">
    <citation type="submission" date="2016-11" db="UniProtKB">
        <authorList>
            <consortium name="WormBaseParasite"/>
        </authorList>
    </citation>
    <scope>IDENTIFICATION</scope>
</reference>
<evidence type="ECO:0000313" key="2">
    <source>
        <dbReference type="WBParaSite" id="maker-unitig_21120-snap-gene-0.3-mRNA-1"/>
    </source>
</evidence>
<organism evidence="1 2">
    <name type="scientific">Macrostomum lignano</name>
    <dbReference type="NCBI Taxonomy" id="282301"/>
    <lineage>
        <taxon>Eukaryota</taxon>
        <taxon>Metazoa</taxon>
        <taxon>Spiralia</taxon>
        <taxon>Lophotrochozoa</taxon>
        <taxon>Platyhelminthes</taxon>
        <taxon>Rhabditophora</taxon>
        <taxon>Macrostomorpha</taxon>
        <taxon>Macrostomida</taxon>
        <taxon>Macrostomidae</taxon>
        <taxon>Macrostomum</taxon>
    </lineage>
</organism>
<evidence type="ECO:0000313" key="1">
    <source>
        <dbReference type="Proteomes" id="UP000095280"/>
    </source>
</evidence>
<dbReference type="AlphaFoldDB" id="A0A1I8F5D1"/>